<dbReference type="GO" id="GO:0043165">
    <property type="term" value="P:Gram-negative-bacterium-type cell outer membrane assembly"/>
    <property type="evidence" value="ECO:0007669"/>
    <property type="project" value="TreeGrafter"/>
</dbReference>
<name>A0A916SZ55_9SPHN</name>
<dbReference type="AlphaFoldDB" id="A0A916SZ55"/>
<evidence type="ECO:0000313" key="5">
    <source>
        <dbReference type="EMBL" id="GGB23837.1"/>
    </source>
</evidence>
<gene>
    <name evidence="5" type="ORF">GCM10011380_11870</name>
</gene>
<feature type="domain" description="Outer membrane protein assembly factor BamE" evidence="4">
    <location>
        <begin position="64"/>
        <end position="139"/>
    </location>
</feature>
<proteinExistence type="predicted"/>
<dbReference type="Gene3D" id="3.30.1450.10">
    <property type="match status" value="1"/>
</dbReference>
<dbReference type="InterPro" id="IPR026592">
    <property type="entry name" value="BamE"/>
</dbReference>
<comment type="caution">
    <text evidence="5">The sequence shown here is derived from an EMBL/GenBank/DDBJ whole genome shotgun (WGS) entry which is preliminary data.</text>
</comment>
<reference evidence="5" key="2">
    <citation type="submission" date="2020-09" db="EMBL/GenBank/DDBJ databases">
        <authorList>
            <person name="Sun Q."/>
            <person name="Zhou Y."/>
        </authorList>
    </citation>
    <scope>NUCLEOTIDE SEQUENCE</scope>
    <source>
        <strain evidence="5">CGMCC 1.15330</strain>
    </source>
</reference>
<evidence type="ECO:0000256" key="3">
    <source>
        <dbReference type="ARBA" id="ARBA00023237"/>
    </source>
</evidence>
<keyword evidence="6" id="KW-1185">Reference proteome</keyword>
<dbReference type="GO" id="GO:0051205">
    <property type="term" value="P:protein insertion into membrane"/>
    <property type="evidence" value="ECO:0007669"/>
    <property type="project" value="TreeGrafter"/>
</dbReference>
<reference evidence="5" key="1">
    <citation type="journal article" date="2014" name="Int. J. Syst. Evol. Microbiol.">
        <title>Complete genome sequence of Corynebacterium casei LMG S-19264T (=DSM 44701T), isolated from a smear-ripened cheese.</title>
        <authorList>
            <consortium name="US DOE Joint Genome Institute (JGI-PGF)"/>
            <person name="Walter F."/>
            <person name="Albersmeier A."/>
            <person name="Kalinowski J."/>
            <person name="Ruckert C."/>
        </authorList>
    </citation>
    <scope>NUCLEOTIDE SEQUENCE</scope>
    <source>
        <strain evidence="5">CGMCC 1.15330</strain>
    </source>
</reference>
<dbReference type="GO" id="GO:0030674">
    <property type="term" value="F:protein-macromolecule adaptor activity"/>
    <property type="evidence" value="ECO:0007669"/>
    <property type="project" value="TreeGrafter"/>
</dbReference>
<dbReference type="PANTHER" id="PTHR37482:SF1">
    <property type="entry name" value="OUTER MEMBRANE PROTEIN ASSEMBLY FACTOR BAME"/>
    <property type="match status" value="1"/>
</dbReference>
<dbReference type="PANTHER" id="PTHR37482">
    <property type="entry name" value="OUTER MEMBRANE PROTEIN ASSEMBLY FACTOR BAME"/>
    <property type="match status" value="1"/>
</dbReference>
<keyword evidence="3" id="KW-0998">Cell outer membrane</keyword>
<evidence type="ECO:0000256" key="2">
    <source>
        <dbReference type="ARBA" id="ARBA00023136"/>
    </source>
</evidence>
<dbReference type="GO" id="GO:1990063">
    <property type="term" value="C:Bam protein complex"/>
    <property type="evidence" value="ECO:0007669"/>
    <property type="project" value="TreeGrafter"/>
</dbReference>
<dbReference type="InterPro" id="IPR007450">
    <property type="entry name" value="BamE_dom"/>
</dbReference>
<sequence>MAADAIAGRPALLPSVARAELLPSMPPAISPLAAPRRRARAALLAILAGGTLAAGCAPLRSHSGYIIDADLVNSVQPGVDNRQSVQQVLGTPTVAGQFGSGDWYYVSRDNRNYGFQTPKVREQTTVQISFDPQGTVTAIRRGNIEQVASIEPYGKVTPTLGRKRGFFEDLFGNIGTVGAAGMGGGQQGGNRDRP</sequence>
<organism evidence="5 6">
    <name type="scientific">Sphingomonas metalli</name>
    <dbReference type="NCBI Taxonomy" id="1779358"/>
    <lineage>
        <taxon>Bacteria</taxon>
        <taxon>Pseudomonadati</taxon>
        <taxon>Pseudomonadota</taxon>
        <taxon>Alphaproteobacteria</taxon>
        <taxon>Sphingomonadales</taxon>
        <taxon>Sphingomonadaceae</taxon>
        <taxon>Sphingomonas</taxon>
    </lineage>
</organism>
<evidence type="ECO:0000259" key="4">
    <source>
        <dbReference type="Pfam" id="PF04355"/>
    </source>
</evidence>
<protein>
    <recommendedName>
        <fullName evidence="4">Outer membrane protein assembly factor BamE domain-containing protein</fullName>
    </recommendedName>
</protein>
<keyword evidence="2" id="KW-0472">Membrane</keyword>
<keyword evidence="1" id="KW-0732">Signal</keyword>
<dbReference type="EMBL" id="BMIH01000001">
    <property type="protein sequence ID" value="GGB23837.1"/>
    <property type="molecule type" value="Genomic_DNA"/>
</dbReference>
<dbReference type="Proteomes" id="UP000623067">
    <property type="component" value="Unassembled WGS sequence"/>
</dbReference>
<evidence type="ECO:0000313" key="6">
    <source>
        <dbReference type="Proteomes" id="UP000623067"/>
    </source>
</evidence>
<evidence type="ECO:0000256" key="1">
    <source>
        <dbReference type="ARBA" id="ARBA00022729"/>
    </source>
</evidence>
<accession>A0A916SZ55</accession>
<dbReference type="InterPro" id="IPR037873">
    <property type="entry name" value="BamE-like"/>
</dbReference>
<dbReference type="Pfam" id="PF04355">
    <property type="entry name" value="BamE"/>
    <property type="match status" value="1"/>
</dbReference>